<keyword evidence="9" id="KW-1185">Reference proteome</keyword>
<keyword evidence="2" id="KW-0963">Cytoplasm</keyword>
<evidence type="ECO:0000256" key="7">
    <source>
        <dbReference type="SAM" id="MobiDB-lite"/>
    </source>
</evidence>
<evidence type="ECO:0000256" key="5">
    <source>
        <dbReference type="ARBA" id="ARBA00023002"/>
    </source>
</evidence>
<name>A0A9W6ZDG0_9STRA</name>
<feature type="region of interest" description="Disordered" evidence="7">
    <location>
        <begin position="1"/>
        <end position="48"/>
    </location>
</feature>
<evidence type="ECO:0000256" key="4">
    <source>
        <dbReference type="ARBA" id="ARBA00022803"/>
    </source>
</evidence>
<dbReference type="SUPFAM" id="SSF48452">
    <property type="entry name" value="TPR-like"/>
    <property type="match status" value="1"/>
</dbReference>
<dbReference type="Pfam" id="PF13181">
    <property type="entry name" value="TPR_8"/>
    <property type="match status" value="2"/>
</dbReference>
<dbReference type="GO" id="GO:0003341">
    <property type="term" value="P:cilium movement"/>
    <property type="evidence" value="ECO:0007669"/>
    <property type="project" value="TreeGrafter"/>
</dbReference>
<dbReference type="SMART" id="SM00028">
    <property type="entry name" value="TPR"/>
    <property type="match status" value="4"/>
</dbReference>
<dbReference type="InterPro" id="IPR019734">
    <property type="entry name" value="TPR_rpt"/>
</dbReference>
<keyword evidence="5" id="KW-0560">Oxidoreductase</keyword>
<dbReference type="PROSITE" id="PS51257">
    <property type="entry name" value="PROKAR_LIPOPROTEIN"/>
    <property type="match status" value="1"/>
</dbReference>
<keyword evidence="3" id="KW-0677">Repeat</keyword>
<evidence type="ECO:0000256" key="6">
    <source>
        <dbReference type="ARBA" id="ARBA00040665"/>
    </source>
</evidence>
<dbReference type="GO" id="GO:0016491">
    <property type="term" value="F:oxidoreductase activity"/>
    <property type="evidence" value="ECO:0007669"/>
    <property type="project" value="UniProtKB-KW"/>
</dbReference>
<dbReference type="EMBL" id="BRXX01000619">
    <property type="protein sequence ID" value="GMH50171.1"/>
    <property type="molecule type" value="Genomic_DNA"/>
</dbReference>
<organism evidence="8 9">
    <name type="scientific">Triparma verrucosa</name>
    <dbReference type="NCBI Taxonomy" id="1606542"/>
    <lineage>
        <taxon>Eukaryota</taxon>
        <taxon>Sar</taxon>
        <taxon>Stramenopiles</taxon>
        <taxon>Ochrophyta</taxon>
        <taxon>Bolidophyceae</taxon>
        <taxon>Parmales</taxon>
        <taxon>Triparmaceae</taxon>
        <taxon>Triparma</taxon>
    </lineage>
</organism>
<evidence type="ECO:0000256" key="2">
    <source>
        <dbReference type="ARBA" id="ARBA00022490"/>
    </source>
</evidence>
<dbReference type="GO" id="GO:0005929">
    <property type="term" value="C:cilium"/>
    <property type="evidence" value="ECO:0007669"/>
    <property type="project" value="TreeGrafter"/>
</dbReference>
<dbReference type="PANTHER" id="PTHR46630:SF1">
    <property type="entry name" value="TETRATRICOPEPTIDE REPEAT PROTEIN 29"/>
    <property type="match status" value="1"/>
</dbReference>
<evidence type="ECO:0000256" key="1">
    <source>
        <dbReference type="ARBA" id="ARBA00004496"/>
    </source>
</evidence>
<dbReference type="SUPFAM" id="SSF81901">
    <property type="entry name" value="HCP-like"/>
    <property type="match status" value="1"/>
</dbReference>
<reference evidence="9" key="1">
    <citation type="journal article" date="2023" name="Commun. Biol.">
        <title>Genome analysis of Parmales, the sister group of diatoms, reveals the evolutionary specialization of diatoms from phago-mixotrophs to photoautotrophs.</title>
        <authorList>
            <person name="Ban H."/>
            <person name="Sato S."/>
            <person name="Yoshikawa S."/>
            <person name="Yamada K."/>
            <person name="Nakamura Y."/>
            <person name="Ichinomiya M."/>
            <person name="Sato N."/>
            <person name="Blanc-Mathieu R."/>
            <person name="Endo H."/>
            <person name="Kuwata A."/>
            <person name="Ogata H."/>
        </authorList>
    </citation>
    <scope>NUCLEOTIDE SEQUENCE [LARGE SCALE GENOMIC DNA]</scope>
    <source>
        <strain evidence="9">NIES 3699</strain>
    </source>
</reference>
<keyword evidence="4" id="KW-0802">TPR repeat</keyword>
<evidence type="ECO:0000313" key="8">
    <source>
        <dbReference type="EMBL" id="GMH50171.1"/>
    </source>
</evidence>
<dbReference type="InterPro" id="IPR051476">
    <property type="entry name" value="Bac_ResReg_Asp_Phosphatase"/>
</dbReference>
<dbReference type="InterPro" id="IPR011990">
    <property type="entry name" value="TPR-like_helical_dom_sf"/>
</dbReference>
<dbReference type="AlphaFoldDB" id="A0A9W6ZDG0"/>
<evidence type="ECO:0000313" key="9">
    <source>
        <dbReference type="Proteomes" id="UP001165160"/>
    </source>
</evidence>
<proteinExistence type="predicted"/>
<dbReference type="PROSITE" id="PS00070">
    <property type="entry name" value="ALDEHYDE_DEHYDR_CYS"/>
    <property type="match status" value="1"/>
</dbReference>
<dbReference type="PANTHER" id="PTHR46630">
    <property type="entry name" value="TETRATRICOPEPTIDE REPEAT PROTEIN 29"/>
    <property type="match status" value="1"/>
</dbReference>
<accession>A0A9W6ZDG0</accession>
<sequence>MRRAQRAAPPTKVASGPVAAVSCQPTKRSRLKRGNKQTPKGVPVAAPTPVPVVETAAAPESSTDAVTKRQSCEEILTSGYVQSFVDFFYLTHRPDPKKADEIKTANTVIEDIDVSPQEMQFIRDNLTKAEEARRKGDTPNVYNSYSNLALYFQSNEVNDPKTGVYFYEKCLEISKLMGDNEGEMSANHSLGCVHQLMGDAMNAIQFHERHMELARKHQVYREMESAAKELVRCYREYAEEKEAGGDYNSAVEYFSKALEAARASRDRAAEGAACYRLGKTYIEVQQATKAVNFLHEYERITKDLDDLQGSGAACAALAAAYQSIDDDDKAVEYLENFLAISAKTENLVAQGEACCALGVIFNKRGDYTKSVEFFEKNFEIARSVVSSGVGDNSLVDASRVYLGMARGNKMLGKYMMKIQFDVNSLLRWKNKREPIV</sequence>
<comment type="subcellular location">
    <subcellularLocation>
        <location evidence="1">Cytoplasm</location>
    </subcellularLocation>
</comment>
<gene>
    <name evidence="8" type="ORF">TrVE_jg696</name>
</gene>
<dbReference type="Gene3D" id="1.25.40.10">
    <property type="entry name" value="Tetratricopeptide repeat domain"/>
    <property type="match status" value="2"/>
</dbReference>
<comment type="caution">
    <text evidence="8">The sequence shown here is derived from an EMBL/GenBank/DDBJ whole genome shotgun (WGS) entry which is preliminary data.</text>
</comment>
<dbReference type="InterPro" id="IPR016160">
    <property type="entry name" value="Ald_DH_CS_CYS"/>
</dbReference>
<protein>
    <recommendedName>
        <fullName evidence="6">Tetratricopeptide repeat protein 29</fullName>
    </recommendedName>
</protein>
<dbReference type="Pfam" id="PF13176">
    <property type="entry name" value="TPR_7"/>
    <property type="match status" value="1"/>
</dbReference>
<dbReference type="Proteomes" id="UP001165160">
    <property type="component" value="Unassembled WGS sequence"/>
</dbReference>
<evidence type="ECO:0000256" key="3">
    <source>
        <dbReference type="ARBA" id="ARBA00022737"/>
    </source>
</evidence>
<dbReference type="GO" id="GO:0005737">
    <property type="term" value="C:cytoplasm"/>
    <property type="evidence" value="ECO:0007669"/>
    <property type="project" value="UniProtKB-SubCell"/>
</dbReference>